<feature type="compositionally biased region" description="Low complexity" evidence="2">
    <location>
        <begin position="42"/>
        <end position="53"/>
    </location>
</feature>
<protein>
    <recommendedName>
        <fullName evidence="3">EF-hand domain-containing protein</fullName>
    </recommendedName>
</protein>
<feature type="compositionally biased region" description="Low complexity" evidence="2">
    <location>
        <begin position="177"/>
        <end position="194"/>
    </location>
</feature>
<organism evidence="4">
    <name type="scientific">Zooxanthella nutricula</name>
    <dbReference type="NCBI Taxonomy" id="1333877"/>
    <lineage>
        <taxon>Eukaryota</taxon>
        <taxon>Sar</taxon>
        <taxon>Alveolata</taxon>
        <taxon>Dinophyceae</taxon>
        <taxon>Peridiniales</taxon>
        <taxon>Peridiniales incertae sedis</taxon>
        <taxon>Zooxanthella</taxon>
    </lineage>
</organism>
<gene>
    <name evidence="4" type="ORF">BRAN1462_LOCUS3651</name>
</gene>
<dbReference type="PROSITE" id="PS50222">
    <property type="entry name" value="EF_HAND_2"/>
    <property type="match status" value="1"/>
</dbReference>
<evidence type="ECO:0000313" key="4">
    <source>
        <dbReference type="EMBL" id="CAD9497334.1"/>
    </source>
</evidence>
<proteinExistence type="predicted"/>
<dbReference type="SUPFAM" id="SSF47473">
    <property type="entry name" value="EF-hand"/>
    <property type="match status" value="1"/>
</dbReference>
<sequence length="695" mass="76160">MSVSEIRYSDVANYVGLSLGRKGRGPAPPKVQTRDVISLLLPGSPASAASPASTQPRRGTELPPIAQGQAGQLKSQISLLQAEKQIQMKEVKKLQESLSDSMLLEQKARNRVAKHREKHDHHLQRCQTVDQELERLRGQLAAQSGGAAPAVRDPPAAPAVAVPLSPAPQPSEPELTPKAVAPAAKAAMPQGPACEDAEEPQQEDQEASMQATADMHELQARRRRAKARAKGAAAAEATAKDSGGASKNATADAGAAGFADAGAVAGKDVEPEEEPDLVEAFWREADHASEAELPRAKRLELAATRREAIRKAMVKNAGSARGAFRSMDLNNSGSVSHQEFGDGILRLGIDWRKLTGLRADRELFKLFDEDKDHVIVFRELFPEEAAKERAGQVRLSTAEFCKRYRLETHQVMRPAGWQPDGPEKKMEVLTGIQDDNEESTRKRKWMRATMRRLKGKGKSDSRCRELVALHLPRGSGPPDRQGAQMFSKVDVRQVKQSYTDGWNQPLREATKTMVDLRDLRREQRSIIDKLYKVTEAEQAKMRAEAVSMALFGDLSAKRASYAEQMQGQVAATSSSQRPQTPQAEVAARTSGEIVAALSQAFSLPRDVLADVHAEFLKHADMDALVPFKNFPALLKALVPGRTLAMADVAAWWEQILLLDPKGIQEKSLQKTAVGFELFARWWVSSELNIGLQTGK</sequence>
<feature type="region of interest" description="Disordered" evidence="2">
    <location>
        <begin position="144"/>
        <end position="250"/>
    </location>
</feature>
<feature type="compositionally biased region" description="Acidic residues" evidence="2">
    <location>
        <begin position="195"/>
        <end position="206"/>
    </location>
</feature>
<feature type="compositionally biased region" description="Low complexity" evidence="2">
    <location>
        <begin position="230"/>
        <end position="250"/>
    </location>
</feature>
<reference evidence="4" key="1">
    <citation type="submission" date="2021-01" db="EMBL/GenBank/DDBJ databases">
        <authorList>
            <person name="Corre E."/>
            <person name="Pelletier E."/>
            <person name="Niang G."/>
            <person name="Scheremetjew M."/>
            <person name="Finn R."/>
            <person name="Kale V."/>
            <person name="Holt S."/>
            <person name="Cochrane G."/>
            <person name="Meng A."/>
            <person name="Brown T."/>
            <person name="Cohen L."/>
        </authorList>
    </citation>
    <scope>NUCLEOTIDE SEQUENCE</scope>
    <source>
        <strain evidence="4">RCC3387</strain>
    </source>
</reference>
<name>A0A6U6GVA4_9DINO</name>
<dbReference type="InterPro" id="IPR011992">
    <property type="entry name" value="EF-hand-dom_pair"/>
</dbReference>
<evidence type="ECO:0000259" key="3">
    <source>
        <dbReference type="PROSITE" id="PS50222"/>
    </source>
</evidence>
<feature type="region of interest" description="Disordered" evidence="2">
    <location>
        <begin position="42"/>
        <end position="70"/>
    </location>
</feature>
<dbReference type="Gene3D" id="1.10.238.10">
    <property type="entry name" value="EF-hand"/>
    <property type="match status" value="1"/>
</dbReference>
<dbReference type="EMBL" id="HBGW01005562">
    <property type="protein sequence ID" value="CAD9497334.1"/>
    <property type="molecule type" value="Transcribed_RNA"/>
</dbReference>
<dbReference type="GO" id="GO:0005509">
    <property type="term" value="F:calcium ion binding"/>
    <property type="evidence" value="ECO:0007669"/>
    <property type="project" value="InterPro"/>
</dbReference>
<feature type="domain" description="EF-hand" evidence="3">
    <location>
        <begin position="315"/>
        <end position="350"/>
    </location>
</feature>
<evidence type="ECO:0000256" key="2">
    <source>
        <dbReference type="SAM" id="MobiDB-lite"/>
    </source>
</evidence>
<dbReference type="InterPro" id="IPR018247">
    <property type="entry name" value="EF_Hand_1_Ca_BS"/>
</dbReference>
<dbReference type="CDD" id="cd00051">
    <property type="entry name" value="EFh"/>
    <property type="match status" value="1"/>
</dbReference>
<feature type="compositionally biased region" description="Low complexity" evidence="2">
    <location>
        <begin position="147"/>
        <end position="164"/>
    </location>
</feature>
<evidence type="ECO:0000256" key="1">
    <source>
        <dbReference type="ARBA" id="ARBA00022837"/>
    </source>
</evidence>
<dbReference type="PROSITE" id="PS00018">
    <property type="entry name" value="EF_HAND_1"/>
    <property type="match status" value="1"/>
</dbReference>
<dbReference type="AlphaFoldDB" id="A0A6U6GVA4"/>
<dbReference type="InterPro" id="IPR002048">
    <property type="entry name" value="EF_hand_dom"/>
</dbReference>
<keyword evidence="1" id="KW-0106">Calcium</keyword>
<accession>A0A6U6GVA4</accession>